<keyword evidence="4 10" id="KW-0812">Transmembrane</keyword>
<dbReference type="GO" id="GO:0016887">
    <property type="term" value="F:ATP hydrolysis activity"/>
    <property type="evidence" value="ECO:0007669"/>
    <property type="project" value="InterPro"/>
</dbReference>
<dbReference type="PANTHER" id="PTHR24223">
    <property type="entry name" value="ATP-BINDING CASSETTE SUB-FAMILY C"/>
    <property type="match status" value="1"/>
</dbReference>
<organism evidence="13">
    <name type="scientific">Medioppia subpectinata</name>
    <dbReference type="NCBI Taxonomy" id="1979941"/>
    <lineage>
        <taxon>Eukaryota</taxon>
        <taxon>Metazoa</taxon>
        <taxon>Ecdysozoa</taxon>
        <taxon>Arthropoda</taxon>
        <taxon>Chelicerata</taxon>
        <taxon>Arachnida</taxon>
        <taxon>Acari</taxon>
        <taxon>Acariformes</taxon>
        <taxon>Sarcoptiformes</taxon>
        <taxon>Oribatida</taxon>
        <taxon>Brachypylina</taxon>
        <taxon>Oppioidea</taxon>
        <taxon>Oppiidae</taxon>
        <taxon>Medioppia</taxon>
    </lineage>
</organism>
<evidence type="ECO:0000256" key="2">
    <source>
        <dbReference type="ARBA" id="ARBA00009726"/>
    </source>
</evidence>
<dbReference type="FunFam" id="3.40.50.300:FF:001726">
    <property type="entry name" value="Multidrug resistance-associated protein 4"/>
    <property type="match status" value="1"/>
</dbReference>
<dbReference type="InterPro" id="IPR003593">
    <property type="entry name" value="AAA+_ATPase"/>
</dbReference>
<gene>
    <name evidence="13" type="ORF">OSB1V03_LOCUS16245</name>
</gene>
<feature type="transmembrane region" description="Helical" evidence="10">
    <location>
        <begin position="717"/>
        <end position="736"/>
    </location>
</feature>
<name>A0A7R9Q848_9ACAR</name>
<dbReference type="Pfam" id="PF00664">
    <property type="entry name" value="ABC_membrane"/>
    <property type="match status" value="2"/>
</dbReference>
<dbReference type="EMBL" id="OC872400">
    <property type="protein sequence ID" value="CAD7635854.1"/>
    <property type="molecule type" value="Genomic_DNA"/>
</dbReference>
<evidence type="ECO:0000256" key="3">
    <source>
        <dbReference type="ARBA" id="ARBA00022448"/>
    </source>
</evidence>
<dbReference type="FunFam" id="1.20.1560.10:FF:000026">
    <property type="entry name" value="Multidrug resistance-associated protein lethal(2)03659"/>
    <property type="match status" value="1"/>
</dbReference>
<keyword evidence="14" id="KW-1185">Reference proteome</keyword>
<dbReference type="Gene3D" id="3.40.50.300">
    <property type="entry name" value="P-loop containing nucleotide triphosphate hydrolases"/>
    <property type="match status" value="1"/>
</dbReference>
<dbReference type="InterPro" id="IPR011527">
    <property type="entry name" value="ABC1_TM_dom"/>
</dbReference>
<dbReference type="OrthoDB" id="6500128at2759"/>
<dbReference type="Proteomes" id="UP000759131">
    <property type="component" value="Unassembled WGS sequence"/>
</dbReference>
<evidence type="ECO:0000259" key="11">
    <source>
        <dbReference type="PROSITE" id="PS50893"/>
    </source>
</evidence>
<dbReference type="FunFam" id="1.20.1560.10:FF:000014">
    <property type="entry name" value="Multidrug resistance-associated protein member 4"/>
    <property type="match status" value="1"/>
</dbReference>
<proteinExistence type="inferred from homology"/>
<feature type="region of interest" description="Disordered" evidence="9">
    <location>
        <begin position="496"/>
        <end position="531"/>
    </location>
</feature>
<evidence type="ECO:0000313" key="13">
    <source>
        <dbReference type="EMBL" id="CAD7635854.1"/>
    </source>
</evidence>
<dbReference type="InterPro" id="IPR050173">
    <property type="entry name" value="ABC_transporter_C-like"/>
</dbReference>
<evidence type="ECO:0000256" key="7">
    <source>
        <dbReference type="ARBA" id="ARBA00022989"/>
    </source>
</evidence>
<accession>A0A7R9Q848</accession>
<evidence type="ECO:0000256" key="8">
    <source>
        <dbReference type="ARBA" id="ARBA00023136"/>
    </source>
</evidence>
<dbReference type="InterPro" id="IPR027417">
    <property type="entry name" value="P-loop_NTPase"/>
</dbReference>
<dbReference type="PROSITE" id="PS00211">
    <property type="entry name" value="ABC_TRANSPORTER_1"/>
    <property type="match status" value="1"/>
</dbReference>
<evidence type="ECO:0000313" key="14">
    <source>
        <dbReference type="Proteomes" id="UP000759131"/>
    </source>
</evidence>
<evidence type="ECO:0000256" key="5">
    <source>
        <dbReference type="ARBA" id="ARBA00022741"/>
    </source>
</evidence>
<dbReference type="CDD" id="cd03250">
    <property type="entry name" value="ABCC_MRP_domain1"/>
    <property type="match status" value="1"/>
</dbReference>
<evidence type="ECO:0000256" key="9">
    <source>
        <dbReference type="SAM" id="MobiDB-lite"/>
    </source>
</evidence>
<dbReference type="SUPFAM" id="SSF90123">
    <property type="entry name" value="ABC transporter transmembrane region"/>
    <property type="match status" value="2"/>
</dbReference>
<dbReference type="GO" id="GO:0005524">
    <property type="term" value="F:ATP binding"/>
    <property type="evidence" value="ECO:0007669"/>
    <property type="project" value="UniProtKB-KW"/>
</dbReference>
<feature type="transmembrane region" description="Helical" evidence="10">
    <location>
        <begin position="100"/>
        <end position="121"/>
    </location>
</feature>
<dbReference type="SUPFAM" id="SSF52540">
    <property type="entry name" value="P-loop containing nucleoside triphosphate hydrolases"/>
    <property type="match status" value="1"/>
</dbReference>
<dbReference type="InterPro" id="IPR036640">
    <property type="entry name" value="ABC1_TM_sf"/>
</dbReference>
<reference evidence="13" key="1">
    <citation type="submission" date="2020-11" db="EMBL/GenBank/DDBJ databases">
        <authorList>
            <person name="Tran Van P."/>
        </authorList>
    </citation>
    <scope>NUCLEOTIDE SEQUENCE</scope>
</reference>
<dbReference type="Pfam" id="PF00005">
    <property type="entry name" value="ABC_tran"/>
    <property type="match status" value="1"/>
</dbReference>
<keyword evidence="3" id="KW-0813">Transport</keyword>
<dbReference type="EMBL" id="CAJPIZ010017825">
    <property type="protein sequence ID" value="CAG2116284.1"/>
    <property type="molecule type" value="Genomic_DNA"/>
</dbReference>
<keyword evidence="6" id="KW-0067">ATP-binding</keyword>
<feature type="transmembrane region" description="Helical" evidence="10">
    <location>
        <begin position="127"/>
        <end position="145"/>
    </location>
</feature>
<keyword evidence="8 10" id="KW-0472">Membrane</keyword>
<dbReference type="PANTHER" id="PTHR24223:SF456">
    <property type="entry name" value="MULTIDRUG RESISTANCE-ASSOCIATED PROTEIN LETHAL(2)03659"/>
    <property type="match status" value="1"/>
</dbReference>
<feature type="transmembrane region" description="Helical" evidence="10">
    <location>
        <begin position="564"/>
        <end position="591"/>
    </location>
</feature>
<dbReference type="InterPro" id="IPR017871">
    <property type="entry name" value="ABC_transporter-like_CS"/>
</dbReference>
<dbReference type="GO" id="GO:0140359">
    <property type="term" value="F:ABC-type transporter activity"/>
    <property type="evidence" value="ECO:0007669"/>
    <property type="project" value="InterPro"/>
</dbReference>
<feature type="domain" description="ABC transmembrane type-1" evidence="12">
    <location>
        <begin position="571"/>
        <end position="865"/>
    </location>
</feature>
<feature type="domain" description="ABC transporter" evidence="11">
    <location>
        <begin position="273"/>
        <end position="494"/>
    </location>
</feature>
<dbReference type="AlphaFoldDB" id="A0A7R9Q848"/>
<comment type="similarity">
    <text evidence="2">Belongs to the ABC transporter superfamily. ABCC family. Conjugate transporter (TC 3.A.1.208) subfamily.</text>
</comment>
<evidence type="ECO:0000256" key="4">
    <source>
        <dbReference type="ARBA" id="ARBA00022692"/>
    </source>
</evidence>
<evidence type="ECO:0000259" key="12">
    <source>
        <dbReference type="PROSITE" id="PS50929"/>
    </source>
</evidence>
<feature type="non-terminal residue" evidence="13">
    <location>
        <position position="890"/>
    </location>
</feature>
<sequence length="890" mass="100375">MGFFVKFLEDYRNTGMTDQKVLQNFYIMSAMILLLGIIYILLYHPYFFKMTRKGMQLRIACCNLIYRKALRLSHKALGKTTVGQMVNLISNDVNRFDNSLIFIPFILTGPFQTAITIAYLYNVTNLGLQWSVFVGSSVLLVYLPFQMYMGRLFSMLRGKTAILTDERIRLMNEIIPSMRVIKMYTWEKPFAKMVEIARRKEVAKIKITSLLRGVNMALFFVSAKIIIFLCLVAFVLNGGTITAQIVFVAISLFNNLRQSLTLFFPYGISQGSEALISIRRIQEHSESTLNDITFSLTPGELIVIVGSVGSGKSSILLSVLSEIPITSGKLKVRGKVAYASQQAWSFAGTVKENVLFGSIYDEEKYRRVLHVCALEKDMQLFPNGDQTIVGERGVSLSGGQKARINLARALYCDADIYLLDDPLSAVDAAVSKHIFEKCIRGYLKDKVVLLVTHQLQFIRNAHKILVLKDGRTQALGNYPQLVNAGIDFIKIGDEKDEKKEGAGGGDQLVRTGSVKGERSGHRRASSVSVHSAEDEELQNYIEGEKAQIQRGEQQRMGSVKAAVYWLYVRSGGGFFLLTILVISNILTQLLFNGSDYFLTLWTDSEQGLYQFTWVKNLDRDQFIIIFAALVAALFCLSLVRTTVFFTVCMRSSITLHNRLFESVIRAPIYFFDNNPIGVLLNRCSRDMGLIDDMVPSTAFDAVEIFVQLLGVIIMNGILAPIILAPTAVLIVFFYFLRRYYITSARSVKRLEGITRSPVFSHLSNTLYGLSTVRAFGAQQTFEKKFDQYQDSHTASWFLFISATRWFGIVLDWLCWIYLMAVTLYMTFQYDNLGMSPSVIGLTVSSAISLSGMFQWGVRQSAELESQMTSVERVDEYSHLTPEPNLESMPD</sequence>
<feature type="domain" description="ABC transmembrane type-1" evidence="12">
    <location>
        <begin position="1"/>
        <end position="266"/>
    </location>
</feature>
<evidence type="ECO:0000256" key="10">
    <source>
        <dbReference type="SAM" id="Phobius"/>
    </source>
</evidence>
<protein>
    <submittedName>
        <fullName evidence="13">Uncharacterized protein</fullName>
    </submittedName>
</protein>
<feature type="transmembrane region" description="Helical" evidence="10">
    <location>
        <begin position="796"/>
        <end position="818"/>
    </location>
</feature>
<dbReference type="PROSITE" id="PS50929">
    <property type="entry name" value="ABC_TM1F"/>
    <property type="match status" value="2"/>
</dbReference>
<feature type="transmembrane region" description="Helical" evidence="10">
    <location>
        <begin position="25"/>
        <end position="48"/>
    </location>
</feature>
<comment type="subcellular location">
    <subcellularLocation>
        <location evidence="1">Membrane</location>
        <topology evidence="1">Multi-pass membrane protein</topology>
    </subcellularLocation>
</comment>
<keyword evidence="5" id="KW-0547">Nucleotide-binding</keyword>
<dbReference type="Gene3D" id="1.20.1560.10">
    <property type="entry name" value="ABC transporter type 1, transmembrane domain"/>
    <property type="match status" value="2"/>
</dbReference>
<evidence type="ECO:0000256" key="1">
    <source>
        <dbReference type="ARBA" id="ARBA00004141"/>
    </source>
</evidence>
<feature type="transmembrane region" description="Helical" evidence="10">
    <location>
        <begin position="838"/>
        <end position="857"/>
    </location>
</feature>
<dbReference type="InterPro" id="IPR003439">
    <property type="entry name" value="ABC_transporter-like_ATP-bd"/>
</dbReference>
<dbReference type="SMART" id="SM00382">
    <property type="entry name" value="AAA"/>
    <property type="match status" value="1"/>
</dbReference>
<dbReference type="PROSITE" id="PS50893">
    <property type="entry name" value="ABC_TRANSPORTER_2"/>
    <property type="match status" value="1"/>
</dbReference>
<evidence type="ECO:0000256" key="6">
    <source>
        <dbReference type="ARBA" id="ARBA00022840"/>
    </source>
</evidence>
<feature type="transmembrane region" description="Helical" evidence="10">
    <location>
        <begin position="622"/>
        <end position="648"/>
    </location>
</feature>
<keyword evidence="7 10" id="KW-1133">Transmembrane helix</keyword>
<dbReference type="GO" id="GO:0016020">
    <property type="term" value="C:membrane"/>
    <property type="evidence" value="ECO:0007669"/>
    <property type="project" value="UniProtKB-SubCell"/>
</dbReference>